<dbReference type="InterPro" id="IPR041367">
    <property type="entry name" value="Znf-CCCH_4"/>
</dbReference>
<gene>
    <name evidence="7" type="ORF">BEMITA_LOCUS1671</name>
</gene>
<dbReference type="InterPro" id="IPR000571">
    <property type="entry name" value="Znf_CCCH"/>
</dbReference>
<feature type="zinc finger region" description="C3H1-type" evidence="4">
    <location>
        <begin position="87"/>
        <end position="114"/>
    </location>
</feature>
<dbReference type="PROSITE" id="PS50103">
    <property type="entry name" value="ZF_C3H1"/>
    <property type="match status" value="1"/>
</dbReference>
<protein>
    <recommendedName>
        <fullName evidence="6">C3H1-type domain-containing protein</fullName>
    </recommendedName>
</protein>
<evidence type="ECO:0000313" key="8">
    <source>
        <dbReference type="Proteomes" id="UP001152759"/>
    </source>
</evidence>
<sequence length="183" mass="20185">MASLVADYGSDSESEDSDSNVSAKSSKNDAVEKIMLPKPDFVVNSSSTSWVKNSVFSNPYREAEDSKSAILEKHVKMIPSKAEIKAINGKSICWMYRKGRCRFGHNCKFAHDSDVELSSVSEAGEIGDKAVSQVVPDESSVGEPLGEDDTIMTSIKRKRPGLSQTLTPGKKVMKMYNQQKWKK</sequence>
<dbReference type="Gene3D" id="4.10.1000.10">
    <property type="entry name" value="Zinc finger, CCCH-type"/>
    <property type="match status" value="1"/>
</dbReference>
<dbReference type="AlphaFoldDB" id="A0A9P0A1L4"/>
<dbReference type="InterPro" id="IPR036855">
    <property type="entry name" value="Znf_CCCH_sf"/>
</dbReference>
<dbReference type="GO" id="GO:0008270">
    <property type="term" value="F:zinc ion binding"/>
    <property type="evidence" value="ECO:0007669"/>
    <property type="project" value="UniProtKB-KW"/>
</dbReference>
<dbReference type="SUPFAM" id="SSF90229">
    <property type="entry name" value="CCCH zinc finger"/>
    <property type="match status" value="1"/>
</dbReference>
<dbReference type="KEGG" id="btab:109031606"/>
<name>A0A9P0A1L4_BEMTA</name>
<evidence type="ECO:0000256" key="4">
    <source>
        <dbReference type="PROSITE-ProRule" id="PRU00723"/>
    </source>
</evidence>
<proteinExistence type="predicted"/>
<evidence type="ECO:0000259" key="6">
    <source>
        <dbReference type="PROSITE" id="PS50103"/>
    </source>
</evidence>
<reference evidence="7" key="1">
    <citation type="submission" date="2021-12" db="EMBL/GenBank/DDBJ databases">
        <authorList>
            <person name="King R."/>
        </authorList>
    </citation>
    <scope>NUCLEOTIDE SEQUENCE</scope>
</reference>
<dbReference type="Pfam" id="PF18044">
    <property type="entry name" value="zf-CCCH_4"/>
    <property type="match status" value="1"/>
</dbReference>
<dbReference type="Proteomes" id="UP001152759">
    <property type="component" value="Chromosome 1"/>
</dbReference>
<evidence type="ECO:0000256" key="3">
    <source>
        <dbReference type="ARBA" id="ARBA00022833"/>
    </source>
</evidence>
<feature type="region of interest" description="Disordered" evidence="5">
    <location>
        <begin position="1"/>
        <end position="29"/>
    </location>
</feature>
<accession>A0A9P0A1L4</accession>
<feature type="domain" description="C3H1-type" evidence="6">
    <location>
        <begin position="87"/>
        <end position="114"/>
    </location>
</feature>
<evidence type="ECO:0000256" key="5">
    <source>
        <dbReference type="SAM" id="MobiDB-lite"/>
    </source>
</evidence>
<keyword evidence="8" id="KW-1185">Reference proteome</keyword>
<organism evidence="7 8">
    <name type="scientific">Bemisia tabaci</name>
    <name type="common">Sweetpotato whitefly</name>
    <name type="synonym">Aleurodes tabaci</name>
    <dbReference type="NCBI Taxonomy" id="7038"/>
    <lineage>
        <taxon>Eukaryota</taxon>
        <taxon>Metazoa</taxon>
        <taxon>Ecdysozoa</taxon>
        <taxon>Arthropoda</taxon>
        <taxon>Hexapoda</taxon>
        <taxon>Insecta</taxon>
        <taxon>Pterygota</taxon>
        <taxon>Neoptera</taxon>
        <taxon>Paraneoptera</taxon>
        <taxon>Hemiptera</taxon>
        <taxon>Sternorrhyncha</taxon>
        <taxon>Aleyrodoidea</taxon>
        <taxon>Aleyrodidae</taxon>
        <taxon>Aleyrodinae</taxon>
        <taxon>Bemisia</taxon>
    </lineage>
</organism>
<keyword evidence="1 4" id="KW-0479">Metal-binding</keyword>
<keyword evidence="3 4" id="KW-0862">Zinc</keyword>
<evidence type="ECO:0000256" key="2">
    <source>
        <dbReference type="ARBA" id="ARBA00022771"/>
    </source>
</evidence>
<keyword evidence="2 4" id="KW-0863">Zinc-finger</keyword>
<dbReference type="EMBL" id="OU963862">
    <property type="protein sequence ID" value="CAH0382085.1"/>
    <property type="molecule type" value="Genomic_DNA"/>
</dbReference>
<evidence type="ECO:0000256" key="1">
    <source>
        <dbReference type="ARBA" id="ARBA00022723"/>
    </source>
</evidence>
<evidence type="ECO:0000313" key="7">
    <source>
        <dbReference type="EMBL" id="CAH0382085.1"/>
    </source>
</evidence>